<dbReference type="Ensembl" id="ENSCPVT00000028776.1">
    <property type="protein sequence ID" value="ENSCPVP00000025717.1"/>
    <property type="gene ID" value="ENSCPVG00000015425.2"/>
</dbReference>
<dbReference type="Pfam" id="PF09735">
    <property type="entry name" value="Nckap1"/>
    <property type="match status" value="3"/>
</dbReference>
<dbReference type="GO" id="GO:0031209">
    <property type="term" value="C:SCAR complex"/>
    <property type="evidence" value="ECO:0007669"/>
    <property type="project" value="TreeGrafter"/>
</dbReference>
<dbReference type="GO" id="GO:0030866">
    <property type="term" value="P:cortical actin cytoskeleton organization"/>
    <property type="evidence" value="ECO:0007669"/>
    <property type="project" value="TreeGrafter"/>
</dbReference>
<keyword evidence="3" id="KW-1185">Reference proteome</keyword>
<dbReference type="GO" id="GO:0016477">
    <property type="term" value="P:cell migration"/>
    <property type="evidence" value="ECO:0007669"/>
    <property type="project" value="TreeGrafter"/>
</dbReference>
<protein>
    <submittedName>
        <fullName evidence="2">Uncharacterized protein</fullName>
    </submittedName>
</protein>
<feature type="compositionally biased region" description="Basic residues" evidence="1">
    <location>
        <begin position="650"/>
        <end position="660"/>
    </location>
</feature>
<dbReference type="PANTHER" id="PTHR12093:SF9">
    <property type="entry name" value="NCK-ASSOCIATED PROTEIN 1-LIKE"/>
    <property type="match status" value="1"/>
</dbReference>
<dbReference type="Proteomes" id="UP000694382">
    <property type="component" value="Unassembled WGS sequence"/>
</dbReference>
<proteinExistence type="predicted"/>
<dbReference type="GO" id="GO:0048812">
    <property type="term" value="P:neuron projection morphogenesis"/>
    <property type="evidence" value="ECO:0007669"/>
    <property type="project" value="TreeGrafter"/>
</dbReference>
<feature type="compositionally biased region" description="Basic and acidic residues" evidence="1">
    <location>
        <begin position="661"/>
        <end position="680"/>
    </location>
</feature>
<name>A0A8U8CIX2_GEOPR</name>
<feature type="region of interest" description="Disordered" evidence="1">
    <location>
        <begin position="264"/>
        <end position="285"/>
    </location>
</feature>
<reference evidence="2" key="2">
    <citation type="submission" date="2025-09" db="UniProtKB">
        <authorList>
            <consortium name="Ensembl"/>
        </authorList>
    </citation>
    <scope>IDENTIFICATION</scope>
</reference>
<reference evidence="2" key="1">
    <citation type="submission" date="2025-08" db="UniProtKB">
        <authorList>
            <consortium name="Ensembl"/>
        </authorList>
    </citation>
    <scope>IDENTIFICATION</scope>
</reference>
<accession>A0A8U8CIX2</accession>
<feature type="region of interest" description="Disordered" evidence="1">
    <location>
        <begin position="649"/>
        <end position="683"/>
    </location>
</feature>
<dbReference type="AlphaFoldDB" id="A0A8U8CIX2"/>
<dbReference type="GO" id="GO:0030031">
    <property type="term" value="P:cell projection assembly"/>
    <property type="evidence" value="ECO:0007669"/>
    <property type="project" value="TreeGrafter"/>
</dbReference>
<dbReference type="PANTHER" id="PTHR12093">
    <property type="entry name" value="NCK-ASSOCIATED PROTEIN 1"/>
    <property type="match status" value="1"/>
</dbReference>
<sequence>MEASAKFILKKFPHLDVRSSTVSHCPRVPVSLLSPCPHPCVPPVPVSPLSLCPHCTRVLAVIIPLFPPPVSPLSPCPHPCVPVSPLSPPLCPHPLWDVPPPHRVPSVTCPCVSPLSPHPGCPLFSPPLLCHPRLCPLVSPQQHLGPVHRDRGDIVRVLAPFYQTLLDVLEFRDHVYELLNTIDASQCFFDIHINYDFTKGYLDLVVTYVSLVLLLARAEERRLLLGLYQCAHEMSHGASEPGFPRLAQMVLEYEHPLKKLPEEFGPHTKVGQGSQQGHPPSGPPGVSRRCPLGFLVCPGALGARPCQELWRQALRGSLFVTLVRDEAVAVHKVTEELLGGILGGVLGDFGRGGFWEVLGGIWEILGGPDPLSVPPPPQALLVFVALSLCRDEVSWLSRHAEHVTKSKNPEDFSDSRIAELLFLLEQLRALVRRHLRLLRRYHRQYLARFDALVLSDVIQNLSVCPEEESVILSSFVTLSPCLSVPAVDDQEQFDFTALRLDWFRLQAYTSVAKAALPLSSNGDVGRAMSLVVFHTRLLDRPEELLDETSDLSHLCFYPRPLERMFALTLDEPSMLLFAIAFPLLCAHFSRCQHPMCPEEVGDAAALGLCHKFLEELARVGSGCVLDACAEQHNLSQQLLPKHCAATISRARVKKTPKQPPRKGDPQRDKPGTESQRRDRTLTTNMDKLHLTLAELSLSLNHVPNFTVFGHTVTPAEYLSSHLETRLTKAIVAMAGYSQASQEVARPSEVLAGLVAYMGLVQRLGHLVALDTARLLRAVLLQQSHPRDGSGQPTLTAIYTDWYLEALLRQASTGAVLLSPALQAFTTVPREEQPPFSAAEFSDVSEMRALAELIGPYGMRFLSENLMWHVGSQVTELKKLVVENMDTLVQLRCCRAEQRPALLPRLSSAENVLKRMTIIGEILNFRAMAQQGLREVFSQHCPFLMGPIECLADVVTPDTDIQVTLSIFELASAAGVPCEVDPALVAALAGHRTEGSSPEEDYKVSCLLLVFVAVSLPLLAADPASLYNPELDGHNNNVHCLAKAIVQLSAALFTVHSKNIETHLKEFLLLASSSLLQLAQEPDKARLRNQDSIVLLLHLIVAESSFLTLDMLESCFPYVLLRNAFRQVCREPPGRAPPH</sequence>
<evidence type="ECO:0000313" key="3">
    <source>
        <dbReference type="Proteomes" id="UP000694382"/>
    </source>
</evidence>
<feature type="compositionally biased region" description="Low complexity" evidence="1">
    <location>
        <begin position="270"/>
        <end position="285"/>
    </location>
</feature>
<dbReference type="InterPro" id="IPR019137">
    <property type="entry name" value="Nck-associated_protein-1"/>
</dbReference>
<evidence type="ECO:0000256" key="1">
    <source>
        <dbReference type="SAM" id="MobiDB-lite"/>
    </source>
</evidence>
<evidence type="ECO:0000313" key="2">
    <source>
        <dbReference type="Ensembl" id="ENSCPVP00000025717.1"/>
    </source>
</evidence>
<organism evidence="2 3">
    <name type="scientific">Geospiza parvula</name>
    <name type="common">Small tree-finch</name>
    <name type="synonym">Camarhynchus parvulus</name>
    <dbReference type="NCBI Taxonomy" id="87175"/>
    <lineage>
        <taxon>Eukaryota</taxon>
        <taxon>Metazoa</taxon>
        <taxon>Chordata</taxon>
        <taxon>Craniata</taxon>
        <taxon>Vertebrata</taxon>
        <taxon>Euteleostomi</taxon>
        <taxon>Archelosauria</taxon>
        <taxon>Archosauria</taxon>
        <taxon>Dinosauria</taxon>
        <taxon>Saurischia</taxon>
        <taxon>Theropoda</taxon>
        <taxon>Coelurosauria</taxon>
        <taxon>Aves</taxon>
        <taxon>Neognathae</taxon>
        <taxon>Neoaves</taxon>
        <taxon>Telluraves</taxon>
        <taxon>Australaves</taxon>
        <taxon>Passeriformes</taxon>
        <taxon>Thraupidae</taxon>
        <taxon>Camarhynchus</taxon>
    </lineage>
</organism>